<evidence type="ECO:0000256" key="5">
    <source>
        <dbReference type="ARBA" id="ARBA00022475"/>
    </source>
</evidence>
<dbReference type="InterPro" id="IPR053716">
    <property type="entry name" value="Flag_assembly_chemotaxis_eff"/>
</dbReference>
<keyword evidence="13" id="KW-1185">Reference proteome</keyword>
<evidence type="ECO:0000256" key="4">
    <source>
        <dbReference type="ARBA" id="ARBA00022448"/>
    </source>
</evidence>
<name>A0ABT0N9A2_9GAMM</name>
<comment type="similarity">
    <text evidence="2">Belongs to the FliJ family.</text>
</comment>
<keyword evidence="10" id="KW-1006">Bacterial flagellum protein export</keyword>
<evidence type="ECO:0000256" key="3">
    <source>
        <dbReference type="ARBA" id="ARBA00020392"/>
    </source>
</evidence>
<dbReference type="Gene3D" id="1.10.287.1700">
    <property type="match status" value="1"/>
</dbReference>
<evidence type="ECO:0000256" key="6">
    <source>
        <dbReference type="ARBA" id="ARBA00022500"/>
    </source>
</evidence>
<comment type="subcellular location">
    <subcellularLocation>
        <location evidence="1">Cell membrane</location>
        <topology evidence="1">Peripheral membrane protein</topology>
        <orientation evidence="1">Cytoplasmic side</orientation>
    </subcellularLocation>
</comment>
<dbReference type="InterPro" id="IPR012823">
    <property type="entry name" value="Flagell_FliJ"/>
</dbReference>
<keyword evidence="11" id="KW-0175">Coiled coil</keyword>
<keyword evidence="7" id="KW-1005">Bacterial flagellum biogenesis</keyword>
<keyword evidence="4" id="KW-0813">Transport</keyword>
<feature type="coiled-coil region" evidence="11">
    <location>
        <begin position="1"/>
        <end position="42"/>
    </location>
</feature>
<evidence type="ECO:0000256" key="1">
    <source>
        <dbReference type="ARBA" id="ARBA00004413"/>
    </source>
</evidence>
<comment type="caution">
    <text evidence="12">The sequence shown here is derived from an EMBL/GenBank/DDBJ whole genome shotgun (WGS) entry which is preliminary data.</text>
</comment>
<keyword evidence="9" id="KW-0472">Membrane</keyword>
<dbReference type="Proteomes" id="UP001202831">
    <property type="component" value="Unassembled WGS sequence"/>
</dbReference>
<protein>
    <recommendedName>
        <fullName evidence="3">Flagellar FliJ protein</fullName>
    </recommendedName>
</protein>
<organism evidence="12 13">
    <name type="scientific">Shewanella corallii</name>
    <dbReference type="NCBI Taxonomy" id="560080"/>
    <lineage>
        <taxon>Bacteria</taxon>
        <taxon>Pseudomonadati</taxon>
        <taxon>Pseudomonadota</taxon>
        <taxon>Gammaproteobacteria</taxon>
        <taxon>Alteromonadales</taxon>
        <taxon>Shewanellaceae</taxon>
        <taxon>Shewanella</taxon>
    </lineage>
</organism>
<keyword evidence="12" id="KW-0282">Flagellum</keyword>
<evidence type="ECO:0000256" key="8">
    <source>
        <dbReference type="ARBA" id="ARBA00022927"/>
    </source>
</evidence>
<dbReference type="Pfam" id="PF02050">
    <property type="entry name" value="FliJ"/>
    <property type="match status" value="1"/>
</dbReference>
<gene>
    <name evidence="12" type="ORF">L2725_14935</name>
</gene>
<keyword evidence="6" id="KW-0145">Chemotaxis</keyword>
<evidence type="ECO:0000313" key="13">
    <source>
        <dbReference type="Proteomes" id="UP001202831"/>
    </source>
</evidence>
<reference evidence="12 13" key="1">
    <citation type="submission" date="2022-01" db="EMBL/GenBank/DDBJ databases">
        <title>Whole genome-based taxonomy of the Shewanellaceae.</title>
        <authorList>
            <person name="Martin-Rodriguez A.J."/>
        </authorList>
    </citation>
    <scope>NUCLEOTIDE SEQUENCE [LARGE SCALE GENOMIC DNA]</scope>
    <source>
        <strain evidence="12 13">DSM 21332</strain>
    </source>
</reference>
<evidence type="ECO:0000256" key="11">
    <source>
        <dbReference type="SAM" id="Coils"/>
    </source>
</evidence>
<sequence>MNAIQRLSEREEDKLRQLGERRRELGNKVSQLQHQLDTLRQLSLEYQGGDHANALLWQNQQQMCNQLQPMDKALERQLALTILEQQRLEKLWQAQLGRWQGLNWLVEQKKQALQQLQARQEQKVTDDLAGHSRFRQ</sequence>
<evidence type="ECO:0000256" key="7">
    <source>
        <dbReference type="ARBA" id="ARBA00022795"/>
    </source>
</evidence>
<evidence type="ECO:0000256" key="9">
    <source>
        <dbReference type="ARBA" id="ARBA00023136"/>
    </source>
</evidence>
<accession>A0ABT0N9A2</accession>
<evidence type="ECO:0000256" key="10">
    <source>
        <dbReference type="ARBA" id="ARBA00023225"/>
    </source>
</evidence>
<keyword evidence="12" id="KW-0966">Cell projection</keyword>
<keyword evidence="8" id="KW-0653">Protein transport</keyword>
<keyword evidence="5" id="KW-1003">Cell membrane</keyword>
<proteinExistence type="inferred from homology"/>
<evidence type="ECO:0000313" key="12">
    <source>
        <dbReference type="EMBL" id="MCL2915054.1"/>
    </source>
</evidence>
<keyword evidence="12" id="KW-0969">Cilium</keyword>
<dbReference type="EMBL" id="JAKIKT010000006">
    <property type="protein sequence ID" value="MCL2915054.1"/>
    <property type="molecule type" value="Genomic_DNA"/>
</dbReference>
<dbReference type="RefSeq" id="WP_115136584.1">
    <property type="nucleotide sequence ID" value="NZ_JAKIKT010000006.1"/>
</dbReference>
<evidence type="ECO:0000256" key="2">
    <source>
        <dbReference type="ARBA" id="ARBA00010004"/>
    </source>
</evidence>